<keyword evidence="1" id="KW-1133">Transmembrane helix</keyword>
<dbReference type="AlphaFoldDB" id="A0A099KZ45"/>
<dbReference type="NCBIfam" id="NF037970">
    <property type="entry name" value="vanZ_1"/>
    <property type="match status" value="1"/>
</dbReference>
<comment type="caution">
    <text evidence="2">The sequence shown here is derived from an EMBL/GenBank/DDBJ whole genome shotgun (WGS) entry which is preliminary data.</text>
</comment>
<dbReference type="RefSeq" id="WP_033081469.1">
    <property type="nucleotide sequence ID" value="NZ_JQEC01000013.1"/>
</dbReference>
<evidence type="ECO:0000313" key="2">
    <source>
        <dbReference type="EMBL" id="KGJ96014.1"/>
    </source>
</evidence>
<evidence type="ECO:0000256" key="1">
    <source>
        <dbReference type="SAM" id="Phobius"/>
    </source>
</evidence>
<dbReference type="Proteomes" id="UP000029868">
    <property type="component" value="Unassembled WGS sequence"/>
</dbReference>
<feature type="transmembrane region" description="Helical" evidence="1">
    <location>
        <begin position="105"/>
        <end position="125"/>
    </location>
</feature>
<dbReference type="OrthoDB" id="532191at2"/>
<dbReference type="EMBL" id="JQEC01000013">
    <property type="protein sequence ID" value="KGJ96014.1"/>
    <property type="molecule type" value="Genomic_DNA"/>
</dbReference>
<keyword evidence="1" id="KW-0472">Membrane</keyword>
<organism evidence="2 3">
    <name type="scientific">Colwellia psychrerythraea</name>
    <name type="common">Vibrio psychroerythus</name>
    <dbReference type="NCBI Taxonomy" id="28229"/>
    <lineage>
        <taxon>Bacteria</taxon>
        <taxon>Pseudomonadati</taxon>
        <taxon>Pseudomonadota</taxon>
        <taxon>Gammaproteobacteria</taxon>
        <taxon>Alteromonadales</taxon>
        <taxon>Colwelliaceae</taxon>
        <taxon>Colwellia</taxon>
    </lineage>
</organism>
<accession>A0A099KZ45</accession>
<dbReference type="PANTHER" id="PTHR28008">
    <property type="entry name" value="DOMAIN PROTEIN, PUTATIVE (AFU_ORTHOLOGUE AFUA_3G10980)-RELATED"/>
    <property type="match status" value="1"/>
</dbReference>
<protein>
    <submittedName>
        <fullName evidence="2">VanZ family protein</fullName>
    </submittedName>
</protein>
<keyword evidence="1" id="KW-0812">Transmembrane</keyword>
<sequence>MKKVITTLIPLCTIAFFCFILWVIYLANTGQHSIFFQIIAGMPYGDKLGHFCLFGVLTLATNLAFKFKSFNFYSMQLFLGTILVFSFVVIEEFSQYFIPNRSFDLIDLSADFIGIAFFTFVTSYLNKIKLRSKSSLGDDFKNQL</sequence>
<evidence type="ECO:0000313" key="3">
    <source>
        <dbReference type="Proteomes" id="UP000029868"/>
    </source>
</evidence>
<dbReference type="PATRIC" id="fig|28229.3.peg.1365"/>
<gene>
    <name evidence="2" type="ORF">GAB14E_1765</name>
</gene>
<dbReference type="PANTHER" id="PTHR28008:SF1">
    <property type="entry name" value="DOMAIN PROTEIN, PUTATIVE (AFU_ORTHOLOGUE AFUA_3G10980)-RELATED"/>
    <property type="match status" value="1"/>
</dbReference>
<feature type="transmembrane region" description="Helical" evidence="1">
    <location>
        <begin position="7"/>
        <end position="28"/>
    </location>
</feature>
<reference evidence="2 3" key="1">
    <citation type="submission" date="2014-08" db="EMBL/GenBank/DDBJ databases">
        <title>Genomic and Phenotypic Diversity of Colwellia psychrerythraea strains from Disparate Marine Basins.</title>
        <authorList>
            <person name="Techtmann S.M."/>
            <person name="Stelling S.C."/>
            <person name="Utturkar S.M."/>
            <person name="Alshibli N."/>
            <person name="Harris A."/>
            <person name="Brown S.D."/>
            <person name="Hazen T.C."/>
        </authorList>
    </citation>
    <scope>NUCLEOTIDE SEQUENCE [LARGE SCALE GENOMIC DNA]</scope>
    <source>
        <strain evidence="2 3">GAB14E</strain>
    </source>
</reference>
<feature type="transmembrane region" description="Helical" evidence="1">
    <location>
        <begin position="77"/>
        <end position="99"/>
    </location>
</feature>
<proteinExistence type="predicted"/>
<name>A0A099KZ45_COLPS</name>